<sequence length="307" mass="35521">MKLNTDIQVLLAVLVGFVCFLLFDYTIILGLIAFPFLIYFLMKIKTESMMHLWITTLILIIVASVFFTVFSFMLLMIAFFVAMFLERTIRGGYTQENAIVYTGFMLGLMLLSFIIMLQAVGEIPSFDVIAGRVIDWYSGQLKEVEKIVGATEIVDMKLISAYINQFFITLPAQILIFGFFMSLYTVLMVRVLNPIGRVWQKRHFMYWIVPRFVAHLYFIGLLISLFIAPEGPVFNVLSNVMLLLEWALFVHGVAFTFYFVKKKNMHTAVVVLFFVLAILLRPITIFIGFMELILRIRLRMELDNGRK</sequence>
<dbReference type="EMBL" id="CAJEWB010000005">
    <property type="protein sequence ID" value="CAD2072355.1"/>
    <property type="molecule type" value="Genomic_DNA"/>
</dbReference>
<feature type="transmembrane region" description="Helical" evidence="1">
    <location>
        <begin position="97"/>
        <end position="117"/>
    </location>
</feature>
<dbReference type="RefSeq" id="WP_186076479.1">
    <property type="nucleotide sequence ID" value="NZ_CAJEWB010000005.1"/>
</dbReference>
<evidence type="ECO:0008006" key="4">
    <source>
        <dbReference type="Google" id="ProtNLM"/>
    </source>
</evidence>
<evidence type="ECO:0000313" key="3">
    <source>
        <dbReference type="Proteomes" id="UP000588186"/>
    </source>
</evidence>
<keyword evidence="1" id="KW-1133">Transmembrane helix</keyword>
<feature type="transmembrane region" description="Helical" evidence="1">
    <location>
        <begin position="204"/>
        <end position="228"/>
    </location>
</feature>
<reference evidence="2 3" key="1">
    <citation type="submission" date="2020-07" db="EMBL/GenBank/DDBJ databases">
        <authorList>
            <person name="Criscuolo A."/>
        </authorList>
    </citation>
    <scope>NUCLEOTIDE SEQUENCE [LARGE SCALE GENOMIC DNA]</scope>
    <source>
        <strain evidence="2">CIP107946</strain>
    </source>
</reference>
<gene>
    <name evidence="2" type="ORF">JEOPIN946_00453</name>
</gene>
<dbReference type="Proteomes" id="UP000588186">
    <property type="component" value="Unassembled WGS sequence"/>
</dbReference>
<protein>
    <recommendedName>
        <fullName evidence="4">DUF2232 domain-containing protein</fullName>
    </recommendedName>
</protein>
<evidence type="ECO:0000313" key="2">
    <source>
        <dbReference type="EMBL" id="CAD2072355.1"/>
    </source>
</evidence>
<accession>A0A6V7R5R3</accession>
<dbReference type="Pfam" id="PF09991">
    <property type="entry name" value="DUF2232"/>
    <property type="match status" value="1"/>
</dbReference>
<dbReference type="InterPro" id="IPR018710">
    <property type="entry name" value="DUF2232"/>
</dbReference>
<proteinExistence type="predicted"/>
<comment type="caution">
    <text evidence="2">The sequence shown here is derived from an EMBL/GenBank/DDBJ whole genome shotgun (WGS) entry which is preliminary data.</text>
</comment>
<keyword evidence="3" id="KW-1185">Reference proteome</keyword>
<dbReference type="AlphaFoldDB" id="A0A6V7R5R3"/>
<organism evidence="2 3">
    <name type="scientific">Phocicoccus pinnipedialis</name>
    <dbReference type="NCBI Taxonomy" id="110845"/>
    <lineage>
        <taxon>Bacteria</taxon>
        <taxon>Bacillati</taxon>
        <taxon>Bacillota</taxon>
        <taxon>Bacilli</taxon>
        <taxon>Bacillales</taxon>
        <taxon>Salinicoccaceae</taxon>
        <taxon>Phocicoccus</taxon>
    </lineage>
</organism>
<dbReference type="PANTHER" id="PTHR41324">
    <property type="entry name" value="MEMBRANE PROTEIN-RELATED"/>
    <property type="match status" value="1"/>
</dbReference>
<feature type="transmembrane region" description="Helical" evidence="1">
    <location>
        <begin position="52"/>
        <end position="85"/>
    </location>
</feature>
<dbReference type="PANTHER" id="PTHR41324:SF1">
    <property type="entry name" value="DUF2232 DOMAIN-CONTAINING PROTEIN"/>
    <property type="match status" value="1"/>
</dbReference>
<feature type="transmembrane region" description="Helical" evidence="1">
    <location>
        <begin position="7"/>
        <end position="40"/>
    </location>
</feature>
<feature type="transmembrane region" description="Helical" evidence="1">
    <location>
        <begin position="267"/>
        <end position="290"/>
    </location>
</feature>
<keyword evidence="1" id="KW-0812">Transmembrane</keyword>
<feature type="transmembrane region" description="Helical" evidence="1">
    <location>
        <begin position="240"/>
        <end position="260"/>
    </location>
</feature>
<keyword evidence="1" id="KW-0472">Membrane</keyword>
<evidence type="ECO:0000256" key="1">
    <source>
        <dbReference type="SAM" id="Phobius"/>
    </source>
</evidence>
<name>A0A6V7R5R3_9BACL</name>
<feature type="transmembrane region" description="Helical" evidence="1">
    <location>
        <begin position="166"/>
        <end position="192"/>
    </location>
</feature>